<reference evidence="1" key="1">
    <citation type="submission" date="2014-09" db="EMBL/GenBank/DDBJ databases">
        <authorList>
            <person name="Magalhaes I.L.F."/>
            <person name="Oliveira U."/>
            <person name="Santos F.R."/>
            <person name="Vidigal T.H.D.A."/>
            <person name="Brescovit A.D."/>
            <person name="Santos A.J."/>
        </authorList>
    </citation>
    <scope>NUCLEOTIDE SEQUENCE</scope>
    <source>
        <tissue evidence="1">Shoot tissue taken approximately 20 cm above the soil surface</tissue>
    </source>
</reference>
<sequence length="44" mass="4852">MQFLADCQQHELNILVMATASGLRFVSSIDLNKLTAVDGSPFLR</sequence>
<protein>
    <submittedName>
        <fullName evidence="1">Uncharacterized protein</fullName>
    </submittedName>
</protein>
<dbReference type="EMBL" id="GBRH01173688">
    <property type="protein sequence ID" value="JAE24208.1"/>
    <property type="molecule type" value="Transcribed_RNA"/>
</dbReference>
<organism evidence="1">
    <name type="scientific">Arundo donax</name>
    <name type="common">Giant reed</name>
    <name type="synonym">Donax arundinaceus</name>
    <dbReference type="NCBI Taxonomy" id="35708"/>
    <lineage>
        <taxon>Eukaryota</taxon>
        <taxon>Viridiplantae</taxon>
        <taxon>Streptophyta</taxon>
        <taxon>Embryophyta</taxon>
        <taxon>Tracheophyta</taxon>
        <taxon>Spermatophyta</taxon>
        <taxon>Magnoliopsida</taxon>
        <taxon>Liliopsida</taxon>
        <taxon>Poales</taxon>
        <taxon>Poaceae</taxon>
        <taxon>PACMAD clade</taxon>
        <taxon>Arundinoideae</taxon>
        <taxon>Arundineae</taxon>
        <taxon>Arundo</taxon>
    </lineage>
</organism>
<accession>A0A0A9GUE3</accession>
<proteinExistence type="predicted"/>
<evidence type="ECO:0000313" key="1">
    <source>
        <dbReference type="EMBL" id="JAE24208.1"/>
    </source>
</evidence>
<name>A0A0A9GUE3_ARUDO</name>
<reference evidence="1" key="2">
    <citation type="journal article" date="2015" name="Data Brief">
        <title>Shoot transcriptome of the giant reed, Arundo donax.</title>
        <authorList>
            <person name="Barrero R.A."/>
            <person name="Guerrero F.D."/>
            <person name="Moolhuijzen P."/>
            <person name="Goolsby J.A."/>
            <person name="Tidwell J."/>
            <person name="Bellgard S.E."/>
            <person name="Bellgard M.I."/>
        </authorList>
    </citation>
    <scope>NUCLEOTIDE SEQUENCE</scope>
    <source>
        <tissue evidence="1">Shoot tissue taken approximately 20 cm above the soil surface</tissue>
    </source>
</reference>
<dbReference type="AlphaFoldDB" id="A0A0A9GUE3"/>